<accession>A0A562N7N0</accession>
<sequence length="116" mass="12201">MARFLMAMISLAAVGSLAGCEDVQKKMVPPAQAQQQHFAKVRTAMLDDPNLRQVVRSQCMADAARQGVAEGSRGAKGRYCDGVVQGIMSGSRSYRDPAAASATRVTPNLTSALTGS</sequence>
<dbReference type="EMBL" id="VLKU01000016">
    <property type="protein sequence ID" value="TWI28175.1"/>
    <property type="molecule type" value="Genomic_DNA"/>
</dbReference>
<evidence type="ECO:0000313" key="3">
    <source>
        <dbReference type="EMBL" id="TWI28175.1"/>
    </source>
</evidence>
<evidence type="ECO:0000256" key="1">
    <source>
        <dbReference type="SAM" id="MobiDB-lite"/>
    </source>
</evidence>
<keyword evidence="4" id="KW-1185">Reference proteome</keyword>
<dbReference type="OrthoDB" id="9898305at2"/>
<reference evidence="3 4" key="1">
    <citation type="journal article" date="2015" name="Stand. Genomic Sci.">
        <title>Genomic Encyclopedia of Bacterial and Archaeal Type Strains, Phase III: the genomes of soil and plant-associated and newly described type strains.</title>
        <authorList>
            <person name="Whitman W.B."/>
            <person name="Woyke T."/>
            <person name="Klenk H.P."/>
            <person name="Zhou Y."/>
            <person name="Lilburn T.G."/>
            <person name="Beck B.J."/>
            <person name="De Vos P."/>
            <person name="Vandamme P."/>
            <person name="Eisen J.A."/>
            <person name="Garrity G."/>
            <person name="Hugenholtz P."/>
            <person name="Kyrpides N.C."/>
        </authorList>
    </citation>
    <scope>NUCLEOTIDE SEQUENCE [LARGE SCALE GENOMIC DNA]</scope>
    <source>
        <strain evidence="3 4">CGMCC 1.5364</strain>
    </source>
</reference>
<evidence type="ECO:0000313" key="4">
    <source>
        <dbReference type="Proteomes" id="UP000316225"/>
    </source>
</evidence>
<comment type="caution">
    <text evidence="3">The sequence shown here is derived from an EMBL/GenBank/DDBJ whole genome shotgun (WGS) entry which is preliminary data.</text>
</comment>
<feature type="region of interest" description="Disordered" evidence="1">
    <location>
        <begin position="95"/>
        <end position="116"/>
    </location>
</feature>
<feature type="compositionally biased region" description="Polar residues" evidence="1">
    <location>
        <begin position="103"/>
        <end position="116"/>
    </location>
</feature>
<protein>
    <submittedName>
        <fullName evidence="3">Uncharacterized protein</fullName>
    </submittedName>
</protein>
<dbReference type="PROSITE" id="PS51257">
    <property type="entry name" value="PROKAR_LIPOPROTEIN"/>
    <property type="match status" value="1"/>
</dbReference>
<feature type="chain" id="PRO_5022230003" evidence="2">
    <location>
        <begin position="19"/>
        <end position="116"/>
    </location>
</feature>
<dbReference type="RefSeq" id="WP_145399914.1">
    <property type="nucleotide sequence ID" value="NZ_VLKU01000016.1"/>
</dbReference>
<dbReference type="AlphaFoldDB" id="A0A562N7N0"/>
<feature type="signal peptide" evidence="2">
    <location>
        <begin position="1"/>
        <end position="18"/>
    </location>
</feature>
<organism evidence="3 4">
    <name type="scientific">Paracoccus sulfuroxidans</name>
    <dbReference type="NCBI Taxonomy" id="384678"/>
    <lineage>
        <taxon>Bacteria</taxon>
        <taxon>Pseudomonadati</taxon>
        <taxon>Pseudomonadota</taxon>
        <taxon>Alphaproteobacteria</taxon>
        <taxon>Rhodobacterales</taxon>
        <taxon>Paracoccaceae</taxon>
        <taxon>Paracoccus</taxon>
    </lineage>
</organism>
<gene>
    <name evidence="3" type="ORF">IQ24_03792</name>
</gene>
<dbReference type="Proteomes" id="UP000316225">
    <property type="component" value="Unassembled WGS sequence"/>
</dbReference>
<proteinExistence type="predicted"/>
<keyword evidence="2" id="KW-0732">Signal</keyword>
<name>A0A562N7N0_9RHOB</name>
<evidence type="ECO:0000256" key="2">
    <source>
        <dbReference type="SAM" id="SignalP"/>
    </source>
</evidence>